<dbReference type="InterPro" id="IPR012495">
    <property type="entry name" value="TadE-like_dom"/>
</dbReference>
<proteinExistence type="predicted"/>
<name>A0A7W8E307_9BACT</name>
<evidence type="ECO:0000259" key="2">
    <source>
        <dbReference type="Pfam" id="PF07811"/>
    </source>
</evidence>
<organism evidence="3 4">
    <name type="scientific">Granulicella aggregans</name>
    <dbReference type="NCBI Taxonomy" id="474949"/>
    <lineage>
        <taxon>Bacteria</taxon>
        <taxon>Pseudomonadati</taxon>
        <taxon>Acidobacteriota</taxon>
        <taxon>Terriglobia</taxon>
        <taxon>Terriglobales</taxon>
        <taxon>Acidobacteriaceae</taxon>
        <taxon>Granulicella</taxon>
    </lineage>
</organism>
<sequence length="167" mass="17523">MKVSAGKIFRRVAKEEDGVTIIETAIVVISMLLLMTGVIDFSRALYADIYIGYVAHSATRYAMVRGTTFTGTTCTTTATQNCAATSTDVVTYAKASAPLGIATGTDMTITPTWPGTGPTGACVTTNGTNSPGCLVKVQVTYNFRFALPFVSNSVLVLKSASSVTIVE</sequence>
<feature type="domain" description="TadE-like" evidence="2">
    <location>
        <begin position="18"/>
        <end position="60"/>
    </location>
</feature>
<keyword evidence="1" id="KW-1133">Transmembrane helix</keyword>
<reference evidence="3 4" key="1">
    <citation type="submission" date="2020-08" db="EMBL/GenBank/DDBJ databases">
        <title>Genomic Encyclopedia of Type Strains, Phase IV (KMG-V): Genome sequencing to study the core and pangenomes of soil and plant-associated prokaryotes.</title>
        <authorList>
            <person name="Whitman W."/>
        </authorList>
    </citation>
    <scope>NUCLEOTIDE SEQUENCE [LARGE SCALE GENOMIC DNA]</scope>
    <source>
        <strain evidence="3 4">M8UP14</strain>
    </source>
</reference>
<dbReference type="AlphaFoldDB" id="A0A7W8E307"/>
<evidence type="ECO:0000313" key="4">
    <source>
        <dbReference type="Proteomes" id="UP000540989"/>
    </source>
</evidence>
<gene>
    <name evidence="3" type="ORF">HDF16_002189</name>
</gene>
<evidence type="ECO:0000256" key="1">
    <source>
        <dbReference type="SAM" id="Phobius"/>
    </source>
</evidence>
<keyword evidence="1" id="KW-0472">Membrane</keyword>
<feature type="transmembrane region" description="Helical" evidence="1">
    <location>
        <begin position="21"/>
        <end position="39"/>
    </location>
</feature>
<dbReference type="Proteomes" id="UP000540989">
    <property type="component" value="Unassembled WGS sequence"/>
</dbReference>
<dbReference type="EMBL" id="JACHIP010000003">
    <property type="protein sequence ID" value="MBB5057483.1"/>
    <property type="molecule type" value="Genomic_DNA"/>
</dbReference>
<protein>
    <submittedName>
        <fullName evidence="3">Flp pilus assembly protein TadG</fullName>
    </submittedName>
</protein>
<keyword evidence="4" id="KW-1185">Reference proteome</keyword>
<comment type="caution">
    <text evidence="3">The sequence shown here is derived from an EMBL/GenBank/DDBJ whole genome shotgun (WGS) entry which is preliminary data.</text>
</comment>
<keyword evidence="1" id="KW-0812">Transmembrane</keyword>
<dbReference type="Pfam" id="PF07811">
    <property type="entry name" value="TadE"/>
    <property type="match status" value="1"/>
</dbReference>
<evidence type="ECO:0000313" key="3">
    <source>
        <dbReference type="EMBL" id="MBB5057483.1"/>
    </source>
</evidence>
<accession>A0A7W8E307</accession>